<accession>A0AAV6W3X2</accession>
<evidence type="ECO:0000313" key="2">
    <source>
        <dbReference type="Proteomes" id="UP000827092"/>
    </source>
</evidence>
<reference evidence="1 2" key="1">
    <citation type="journal article" date="2022" name="Nat. Ecol. Evol.">
        <title>A masculinizing supergene underlies an exaggerated male reproductive morph in a spider.</title>
        <authorList>
            <person name="Hendrickx F."/>
            <person name="De Corte Z."/>
            <person name="Sonet G."/>
            <person name="Van Belleghem S.M."/>
            <person name="Kostlbacher S."/>
            <person name="Vangestel C."/>
        </authorList>
    </citation>
    <scope>NUCLEOTIDE SEQUENCE [LARGE SCALE GENOMIC DNA]</scope>
    <source>
        <strain evidence="1">W744_W776</strain>
    </source>
</reference>
<dbReference type="Proteomes" id="UP000827092">
    <property type="component" value="Unassembled WGS sequence"/>
</dbReference>
<dbReference type="AlphaFoldDB" id="A0AAV6W3X2"/>
<protein>
    <submittedName>
        <fullName evidence="1">Uncharacterized protein</fullName>
    </submittedName>
</protein>
<proteinExistence type="predicted"/>
<organism evidence="1 2">
    <name type="scientific">Oedothorax gibbosus</name>
    <dbReference type="NCBI Taxonomy" id="931172"/>
    <lineage>
        <taxon>Eukaryota</taxon>
        <taxon>Metazoa</taxon>
        <taxon>Ecdysozoa</taxon>
        <taxon>Arthropoda</taxon>
        <taxon>Chelicerata</taxon>
        <taxon>Arachnida</taxon>
        <taxon>Araneae</taxon>
        <taxon>Araneomorphae</taxon>
        <taxon>Entelegynae</taxon>
        <taxon>Araneoidea</taxon>
        <taxon>Linyphiidae</taxon>
        <taxon>Erigoninae</taxon>
        <taxon>Oedothorax</taxon>
    </lineage>
</organism>
<sequence length="85" mass="9898">MCRLPAIYEASKMSYTRHEGDCFIFQAVAALIYELLATQTFKFVSVKNYILQIITKIKTFEIGDFTLKDQDIKIKHHYASKTKET</sequence>
<evidence type="ECO:0000313" key="1">
    <source>
        <dbReference type="EMBL" id="KAG8201834.1"/>
    </source>
</evidence>
<keyword evidence="2" id="KW-1185">Reference proteome</keyword>
<gene>
    <name evidence="1" type="ORF">JTE90_027314</name>
</gene>
<comment type="caution">
    <text evidence="1">The sequence shown here is derived from an EMBL/GenBank/DDBJ whole genome shotgun (WGS) entry which is preliminary data.</text>
</comment>
<name>A0AAV6W3X2_9ARAC</name>
<dbReference type="EMBL" id="JAFNEN010000002">
    <property type="protein sequence ID" value="KAG8201834.1"/>
    <property type="molecule type" value="Genomic_DNA"/>
</dbReference>